<comment type="caution">
    <text evidence="2">The sequence shown here is derived from an EMBL/GenBank/DDBJ whole genome shotgun (WGS) entry which is preliminary data.</text>
</comment>
<dbReference type="InterPro" id="IPR006683">
    <property type="entry name" value="Thioestr_dom"/>
</dbReference>
<sequence>MAGERGPSVQEEHAPNSICFGCGPANEKGLRIRSFRSEGGLQMEFAPCEEHQAFPGMVNGGIIGTLLDCHGNWTAAIALMDQAGDSEAPCTVTASYSIRLRRPTPYGVILHVSSEVEEIGDDRAKVRLALTANGDLCATGEGLFVAVKEGHPAFHRWN</sequence>
<protein>
    <submittedName>
        <fullName evidence="2">PaaI family thioesterase</fullName>
    </submittedName>
</protein>
<dbReference type="SUPFAM" id="SSF54637">
    <property type="entry name" value="Thioesterase/thiol ester dehydrase-isomerase"/>
    <property type="match status" value="1"/>
</dbReference>
<evidence type="ECO:0000313" key="2">
    <source>
        <dbReference type="EMBL" id="PXF21552.1"/>
    </source>
</evidence>
<dbReference type="Gene3D" id="3.10.129.10">
    <property type="entry name" value="Hotdog Thioesterase"/>
    <property type="match status" value="1"/>
</dbReference>
<evidence type="ECO:0000313" key="3">
    <source>
        <dbReference type="Proteomes" id="UP000248161"/>
    </source>
</evidence>
<name>A0A2V3HRT2_9ARCH</name>
<dbReference type="Pfam" id="PF03061">
    <property type="entry name" value="4HBT"/>
    <property type="match status" value="1"/>
</dbReference>
<organism evidence="2 3">
    <name type="scientific">Candidatus Thalassarchaeum betae</name>
    <dbReference type="NCBI Taxonomy" id="2599289"/>
    <lineage>
        <taxon>Archaea</taxon>
        <taxon>Methanobacteriati</taxon>
        <taxon>Thermoplasmatota</taxon>
        <taxon>Candidatus Poseidoniia</taxon>
        <taxon>Candidatus Poseidoniales</taxon>
        <taxon>Candidatus Thalassarchaeaceae</taxon>
        <taxon>Candidatus Thalassarchaeum</taxon>
    </lineage>
</organism>
<feature type="domain" description="Thioesterase" evidence="1">
    <location>
        <begin position="56"/>
        <end position="134"/>
    </location>
</feature>
<dbReference type="EMBL" id="PSPG01000007">
    <property type="protein sequence ID" value="PXF21552.1"/>
    <property type="molecule type" value="Genomic_DNA"/>
</dbReference>
<dbReference type="Proteomes" id="UP000248161">
    <property type="component" value="Unassembled WGS sequence"/>
</dbReference>
<accession>A0A2V3HRT2</accession>
<evidence type="ECO:0000259" key="1">
    <source>
        <dbReference type="Pfam" id="PF03061"/>
    </source>
</evidence>
<dbReference type="AlphaFoldDB" id="A0A2V3HRT2"/>
<reference evidence="2 3" key="1">
    <citation type="journal article" date="2015" name="Nat. Commun.">
        <title>Genomic and transcriptomic evidence for scavenging of diverse organic compounds by widespread deep-sea archaea.</title>
        <authorList>
            <person name="Li M."/>
            <person name="Baker B.J."/>
            <person name="Anantharaman K."/>
            <person name="Jain S."/>
            <person name="Breier J.A."/>
            <person name="Dick G.J."/>
        </authorList>
    </citation>
    <scope>NUCLEOTIDE SEQUENCE [LARGE SCALE GENOMIC DNA]</scope>
    <source>
        <strain evidence="2">Cayman_51_deep</strain>
    </source>
</reference>
<proteinExistence type="predicted"/>
<gene>
    <name evidence="2" type="ORF">CXX69_03780</name>
</gene>
<dbReference type="CDD" id="cd03443">
    <property type="entry name" value="PaaI_thioesterase"/>
    <property type="match status" value="1"/>
</dbReference>
<dbReference type="InterPro" id="IPR029069">
    <property type="entry name" value="HotDog_dom_sf"/>
</dbReference>